<evidence type="ECO:0000313" key="2">
    <source>
        <dbReference type="EMBL" id="GEK93456.1"/>
    </source>
</evidence>
<organism evidence="2 3">
    <name type="scientific">Gluconobacter wancherniae NBRC 103581</name>
    <dbReference type="NCBI Taxonomy" id="656744"/>
    <lineage>
        <taxon>Bacteria</taxon>
        <taxon>Pseudomonadati</taxon>
        <taxon>Pseudomonadota</taxon>
        <taxon>Alphaproteobacteria</taxon>
        <taxon>Acetobacterales</taxon>
        <taxon>Acetobacteraceae</taxon>
        <taxon>Gluconobacter</taxon>
    </lineage>
</organism>
<dbReference type="PANTHER" id="PTHR34595:SF7">
    <property type="entry name" value="SLL1039 PROTEIN"/>
    <property type="match status" value="1"/>
</dbReference>
<dbReference type="PANTHER" id="PTHR34595">
    <property type="entry name" value="BLR5612 PROTEIN"/>
    <property type="match status" value="1"/>
</dbReference>
<name>A0A511AZ62_9PROT</name>
<evidence type="ECO:0000313" key="3">
    <source>
        <dbReference type="Proteomes" id="UP000321230"/>
    </source>
</evidence>
<dbReference type="InterPro" id="IPR007296">
    <property type="entry name" value="DUF403"/>
</dbReference>
<keyword evidence="3" id="KW-1185">Reference proteome</keyword>
<feature type="domain" description="DUF403" evidence="1">
    <location>
        <begin position="29"/>
        <end position="337"/>
    </location>
</feature>
<reference evidence="2 3" key="1">
    <citation type="submission" date="2019-07" db="EMBL/GenBank/DDBJ databases">
        <title>Whole genome shotgun sequence of Gluconobacter wancherniae NBRC 103581.</title>
        <authorList>
            <person name="Hosoyama A."/>
            <person name="Uohara A."/>
            <person name="Ohji S."/>
            <person name="Ichikawa N."/>
        </authorList>
    </citation>
    <scope>NUCLEOTIDE SEQUENCE [LARGE SCALE GENOMIC DNA]</scope>
    <source>
        <strain evidence="2 3">NBRC 103581</strain>
    </source>
</reference>
<dbReference type="EMBL" id="BJUZ01000001">
    <property type="protein sequence ID" value="GEK93456.1"/>
    <property type="molecule type" value="Genomic_DNA"/>
</dbReference>
<protein>
    <recommendedName>
        <fullName evidence="1">DUF403 domain-containing protein</fullName>
    </recommendedName>
</protein>
<comment type="caution">
    <text evidence="2">The sequence shown here is derived from an EMBL/GenBank/DDBJ whole genome shotgun (WGS) entry which is preliminary data.</text>
</comment>
<dbReference type="InterPro" id="IPR051680">
    <property type="entry name" value="ATP-dep_Glu-Cys_Ligase-2"/>
</dbReference>
<dbReference type="Pfam" id="PF04168">
    <property type="entry name" value="Alpha-E"/>
    <property type="match status" value="1"/>
</dbReference>
<dbReference type="AlphaFoldDB" id="A0A511AZ62"/>
<proteinExistence type="predicted"/>
<sequence length="340" mass="38751">MSQSQFQAHIDTVRTSTASSEFLRDPLPLLARYAESMLWLARYMERIENLARLIDVNETFMRLRTVTNGWEAILEMNDDSDFYADTYGEVTNEQVIAFYIIDPRNPNSIVSMALAARENARTLRPLISTEMWIQLNVFTNFIKGLSARDIVISRLSALCKRIKQDCQTHIGITEGTLFRDQAWLFNQLGRQLERADQTTRLIDIKYHALMPGLKDVGSEIDESQWTAVLRSAAGYHAYRRLMPNAISPAAVVGFLLKNNGFPRSLTTCLRHTHHALSLLRADYGLRGASIIVEDVEQMQNIISGQNIETIILRGLHEFLSGMREEIANIQDEIATTFWPL</sequence>
<dbReference type="RefSeq" id="WP_228118380.1">
    <property type="nucleotide sequence ID" value="NZ_BARC01000012.1"/>
</dbReference>
<accession>A0A511AZ62</accession>
<dbReference type="Proteomes" id="UP000321230">
    <property type="component" value="Unassembled WGS sequence"/>
</dbReference>
<evidence type="ECO:0000259" key="1">
    <source>
        <dbReference type="Pfam" id="PF04168"/>
    </source>
</evidence>
<gene>
    <name evidence="2" type="ORF">GWA01_12260</name>
</gene>